<organism evidence="2 3">
    <name type="scientific">Aureispira anguillae</name>
    <dbReference type="NCBI Taxonomy" id="2864201"/>
    <lineage>
        <taxon>Bacteria</taxon>
        <taxon>Pseudomonadati</taxon>
        <taxon>Bacteroidota</taxon>
        <taxon>Saprospiria</taxon>
        <taxon>Saprospirales</taxon>
        <taxon>Saprospiraceae</taxon>
        <taxon>Aureispira</taxon>
    </lineage>
</organism>
<dbReference type="InterPro" id="IPR021458">
    <property type="entry name" value="Rv0495c"/>
</dbReference>
<accession>A0A915YIG8</accession>
<comment type="similarity">
    <text evidence="1">Belongs to the Rv0495c family.</text>
</comment>
<proteinExistence type="inferred from homology"/>
<evidence type="ECO:0000313" key="2">
    <source>
        <dbReference type="EMBL" id="BDS13576.1"/>
    </source>
</evidence>
<reference evidence="2" key="1">
    <citation type="submission" date="2022-09" db="EMBL/GenBank/DDBJ databases">
        <title>Aureispira anguillicida sp. nov., isolated from Leptocephalus of Japanese eel Anguilla japonica.</title>
        <authorList>
            <person name="Yuasa K."/>
            <person name="Mekata T."/>
            <person name="Ikunari K."/>
        </authorList>
    </citation>
    <scope>NUCLEOTIDE SEQUENCE</scope>
    <source>
        <strain evidence="2">EL160426</strain>
    </source>
</reference>
<evidence type="ECO:0000256" key="1">
    <source>
        <dbReference type="ARBA" id="ARBA00093770"/>
    </source>
</evidence>
<dbReference type="KEGG" id="aup:AsAng_0043150"/>
<name>A0A915YIG8_9BACT</name>
<gene>
    <name evidence="2" type="ORF">AsAng_0043150</name>
</gene>
<dbReference type="EMBL" id="AP026867">
    <property type="protein sequence ID" value="BDS13576.1"/>
    <property type="molecule type" value="Genomic_DNA"/>
</dbReference>
<protein>
    <submittedName>
        <fullName evidence="2">DUF3109 family protein</fullName>
    </submittedName>
</protein>
<evidence type="ECO:0000313" key="3">
    <source>
        <dbReference type="Proteomes" id="UP001060919"/>
    </source>
</evidence>
<keyword evidence="3" id="KW-1185">Reference proteome</keyword>
<dbReference type="Proteomes" id="UP001060919">
    <property type="component" value="Chromosome"/>
</dbReference>
<dbReference type="Pfam" id="PF11307">
    <property type="entry name" value="DUF3109"/>
    <property type="match status" value="1"/>
</dbReference>
<sequence>MTMLIIDNKVISPEIFEEEFVCNLDACKGACCWEGDYGAPLEIEELDILEELYPKIKPFLTSEGIEAIEEQGVAVYIPEEKEYGTTLIDNAACAYLTYENNGIAKCGIEKAYEADLIDYAKPVSCHLYPIRVEQLDNSSFQKLEYDRWDICSAACDNGAKLNVPVYKFLEGPLIRKYGADFYEQLEHMAEHLMNPE</sequence>
<dbReference type="AlphaFoldDB" id="A0A915YIG8"/>